<dbReference type="PANTHER" id="PTHR16501:SF6">
    <property type="entry name" value="TRANSPORT AND GOLGI ORGANIZATION PROTEIN 11"/>
    <property type="match status" value="1"/>
</dbReference>
<dbReference type="GO" id="GO:0005777">
    <property type="term" value="C:peroxisome"/>
    <property type="evidence" value="ECO:0007669"/>
    <property type="project" value="UniProtKB-SubCell"/>
</dbReference>
<protein>
    <recommendedName>
        <fullName evidence="9">Mitochondrial fission factor</fullName>
    </recommendedName>
</protein>
<reference evidence="12 13" key="1">
    <citation type="submission" date="2019-04" db="EMBL/GenBank/DDBJ databases">
        <title>Annotation for the trematode Fasciola gigantica.</title>
        <authorList>
            <person name="Choi Y.-J."/>
        </authorList>
    </citation>
    <scope>NUCLEOTIDE SEQUENCE [LARGE SCALE GENOMIC DNA]</scope>
    <source>
        <strain evidence="12">Uganda_cow_1</strain>
    </source>
</reference>
<evidence type="ECO:0000313" key="13">
    <source>
        <dbReference type="Proteomes" id="UP000316759"/>
    </source>
</evidence>
<evidence type="ECO:0000256" key="1">
    <source>
        <dbReference type="ARBA" id="ARBA00009806"/>
    </source>
</evidence>
<comment type="subcellular location">
    <subcellularLocation>
        <location evidence="9">Mitochondrion outer membrane</location>
        <topology evidence="9">Single-pass type IV membrane protein</topology>
    </subcellularLocation>
    <subcellularLocation>
        <location evidence="9">Peroxisome</location>
    </subcellularLocation>
</comment>
<evidence type="ECO:0000256" key="3">
    <source>
        <dbReference type="ARBA" id="ARBA00022787"/>
    </source>
</evidence>
<keyword evidence="4" id="KW-1133">Transmembrane helix</keyword>
<evidence type="ECO:0000313" key="12">
    <source>
        <dbReference type="EMBL" id="TPP56104.1"/>
    </source>
</evidence>
<keyword evidence="2" id="KW-0812">Transmembrane</keyword>
<proteinExistence type="inferred from homology"/>
<feature type="region of interest" description="Disordered" evidence="10">
    <location>
        <begin position="67"/>
        <end position="102"/>
    </location>
</feature>
<accession>A0A504Y4Z5</accession>
<dbReference type="GO" id="GO:0090141">
    <property type="term" value="P:positive regulation of mitochondrial fission"/>
    <property type="evidence" value="ECO:0007669"/>
    <property type="project" value="UniProtKB-UniRule"/>
</dbReference>
<evidence type="ECO:0000256" key="4">
    <source>
        <dbReference type="ARBA" id="ARBA00022989"/>
    </source>
</evidence>
<evidence type="ECO:0000256" key="7">
    <source>
        <dbReference type="ARBA" id="ARBA00023136"/>
    </source>
</evidence>
<keyword evidence="8 9" id="KW-0576">Peroxisome</keyword>
<dbReference type="AlphaFoldDB" id="A0A504Y4Z5"/>
<evidence type="ECO:0000256" key="5">
    <source>
        <dbReference type="ARBA" id="ARBA00023054"/>
    </source>
</evidence>
<feature type="domain" description="Mff-like" evidence="11">
    <location>
        <begin position="19"/>
        <end position="78"/>
    </location>
</feature>
<keyword evidence="7" id="KW-0472">Membrane</keyword>
<dbReference type="GO" id="GO:0005741">
    <property type="term" value="C:mitochondrial outer membrane"/>
    <property type="evidence" value="ECO:0007669"/>
    <property type="project" value="UniProtKB-SubCell"/>
</dbReference>
<evidence type="ECO:0000256" key="9">
    <source>
        <dbReference type="RuleBase" id="RU368040"/>
    </source>
</evidence>
<name>A0A504Y4Z5_FASGI</name>
<comment type="caution">
    <text evidence="12">The sequence shown here is derived from an EMBL/GenBank/DDBJ whole genome shotgun (WGS) entry which is preliminary data.</text>
</comment>
<dbReference type="InterPro" id="IPR008518">
    <property type="entry name" value="Mff/Tango-11"/>
</dbReference>
<dbReference type="Pfam" id="PF05644">
    <property type="entry name" value="Miff"/>
    <property type="match status" value="1"/>
</dbReference>
<evidence type="ECO:0000256" key="10">
    <source>
        <dbReference type="SAM" id="MobiDB-lite"/>
    </source>
</evidence>
<dbReference type="GO" id="GO:0090314">
    <property type="term" value="P:positive regulation of protein targeting to membrane"/>
    <property type="evidence" value="ECO:0007669"/>
    <property type="project" value="UniProtKB-UniRule"/>
</dbReference>
<dbReference type="OrthoDB" id="6258365at2759"/>
<feature type="compositionally biased region" description="Basic and acidic residues" evidence="10">
    <location>
        <begin position="67"/>
        <end position="82"/>
    </location>
</feature>
<keyword evidence="3 9" id="KW-1000">Mitochondrion outer membrane</keyword>
<dbReference type="PANTHER" id="PTHR16501">
    <property type="entry name" value="TRANSPORT AND GOLGI ORGANIZATION PROTEIN 11"/>
    <property type="match status" value="1"/>
</dbReference>
<comment type="function">
    <text evidence="9">Plays a role in mitochondrial and peroxisomal fission. Promotes the recruitment and association of the fission mediator dynamin-related protein 1 (DNM1L) to the mitochondrial surface.</text>
</comment>
<gene>
    <name evidence="12" type="ORF">FGIG_02076</name>
</gene>
<dbReference type="GO" id="GO:0000266">
    <property type="term" value="P:mitochondrial fission"/>
    <property type="evidence" value="ECO:0007669"/>
    <property type="project" value="UniProtKB-UniRule"/>
</dbReference>
<organism evidence="12 13">
    <name type="scientific">Fasciola gigantica</name>
    <name type="common">Giant liver fluke</name>
    <dbReference type="NCBI Taxonomy" id="46835"/>
    <lineage>
        <taxon>Eukaryota</taxon>
        <taxon>Metazoa</taxon>
        <taxon>Spiralia</taxon>
        <taxon>Lophotrochozoa</taxon>
        <taxon>Platyhelminthes</taxon>
        <taxon>Trematoda</taxon>
        <taxon>Digenea</taxon>
        <taxon>Plagiorchiida</taxon>
        <taxon>Echinostomata</taxon>
        <taxon>Echinostomatoidea</taxon>
        <taxon>Fasciolidae</taxon>
        <taxon>Fasciola</taxon>
    </lineage>
</organism>
<dbReference type="Proteomes" id="UP000316759">
    <property type="component" value="Unassembled WGS sequence"/>
</dbReference>
<evidence type="ECO:0000259" key="11">
    <source>
        <dbReference type="Pfam" id="PF05644"/>
    </source>
</evidence>
<dbReference type="InterPro" id="IPR039433">
    <property type="entry name" value="Mff-like_dom"/>
</dbReference>
<keyword evidence="6 9" id="KW-0496">Mitochondrion</keyword>
<sequence>MWSDLLLDDLYAPNRCSDEFIKDISKRMQVPHRISFGPVDNLDQRLIFGSPELPNMKVPERIMVMGRERDTDADGANDRDGDVDTGADSEGLNPATSSDGRSTYELNADEFEINPIPLRPSLEPPPNTLVLNEVSYPDVGRLRDQPNGTVVRQSPISRKLGGNRQFQETIDLCEDPMALTRYLSPAQANNSAHAVSTVEESKRLHLLEKRVSQLEKDHLSRQQLDKLGLVLTGIYFAYRVLHWVVTHL</sequence>
<comment type="similarity">
    <text evidence="1 9">Belongs to the Tango11 family.</text>
</comment>
<evidence type="ECO:0000256" key="2">
    <source>
        <dbReference type="ARBA" id="ARBA00022692"/>
    </source>
</evidence>
<evidence type="ECO:0000256" key="8">
    <source>
        <dbReference type="ARBA" id="ARBA00023140"/>
    </source>
</evidence>
<dbReference type="EMBL" id="SUNJ01015020">
    <property type="protein sequence ID" value="TPP56104.1"/>
    <property type="molecule type" value="Genomic_DNA"/>
</dbReference>
<keyword evidence="5" id="KW-0175">Coiled coil</keyword>
<dbReference type="GO" id="GO:0006626">
    <property type="term" value="P:protein targeting to mitochondrion"/>
    <property type="evidence" value="ECO:0007669"/>
    <property type="project" value="TreeGrafter"/>
</dbReference>
<evidence type="ECO:0000256" key="6">
    <source>
        <dbReference type="ARBA" id="ARBA00023128"/>
    </source>
</evidence>
<keyword evidence="13" id="KW-1185">Reference proteome</keyword>